<dbReference type="PANTHER" id="PTHR12277">
    <property type="entry name" value="ALPHA/BETA HYDROLASE DOMAIN-CONTAINING PROTEIN"/>
    <property type="match status" value="1"/>
</dbReference>
<dbReference type="InterPro" id="IPR029058">
    <property type="entry name" value="AB_hydrolase_fold"/>
</dbReference>
<evidence type="ECO:0000313" key="3">
    <source>
        <dbReference type="EMBL" id="KAF8822405.1"/>
    </source>
</evidence>
<keyword evidence="1" id="KW-1133">Transmembrane helix</keyword>
<feature type="domain" description="AB hydrolase-1" evidence="2">
    <location>
        <begin position="248"/>
        <end position="346"/>
    </location>
</feature>
<evidence type="ECO:0000313" key="4">
    <source>
        <dbReference type="Proteomes" id="UP000823046"/>
    </source>
</evidence>
<keyword evidence="1" id="KW-0472">Membrane</keyword>
<gene>
    <name evidence="3" type="ORF">IE077_003832</name>
</gene>
<dbReference type="EMBL" id="JADAQX010000057">
    <property type="protein sequence ID" value="KAF8822405.1"/>
    <property type="molecule type" value="Genomic_DNA"/>
</dbReference>
<evidence type="ECO:0000259" key="2">
    <source>
        <dbReference type="Pfam" id="PF00561"/>
    </source>
</evidence>
<accession>A0ABQ7JET8</accession>
<feature type="transmembrane region" description="Helical" evidence="1">
    <location>
        <begin position="41"/>
        <end position="62"/>
    </location>
</feature>
<dbReference type="Gene3D" id="3.40.50.1820">
    <property type="entry name" value="alpha/beta hydrolase"/>
    <property type="match status" value="1"/>
</dbReference>
<dbReference type="SUPFAM" id="SSF53474">
    <property type="entry name" value="alpha/beta-Hydrolases"/>
    <property type="match status" value="1"/>
</dbReference>
<reference evidence="3 4" key="1">
    <citation type="journal article" date="2020" name="bioRxiv">
        <title>Metabolic contributions of an alphaproteobacterial endosymbiont in the apicomplexan Cardiosporidium cionae.</title>
        <authorList>
            <person name="Hunter E.S."/>
            <person name="Paight C.J."/>
            <person name="Lane C.E."/>
        </authorList>
    </citation>
    <scope>NUCLEOTIDE SEQUENCE [LARGE SCALE GENOMIC DNA]</scope>
    <source>
        <strain evidence="3">ESH_2018</strain>
    </source>
</reference>
<keyword evidence="1" id="KW-0812">Transmembrane</keyword>
<name>A0ABQ7JET8_9APIC</name>
<sequence>MGCSFLARYEHDAHCRGNLQEIVRSENIYIQKCQSYRRGTLLALLLILSCFHLSFALAATSLSPSSSIVSPSSLVTRRSSPSSTIATAIQESLAHPRMTTVKAVYTALLYPTNSPATSVESLSNALYQRYERAILNKQIWTELQKHHSEVISLLAEVGFQIIFYFRNLYKGYILGLSLLIPFSNSIDSIHRVPLNDPYLLSFYNLPEDATPSIYGLDYSNVEVPSSDEKALTLHGWLVPATVSSSKKAMVCVHGFFSNRQACLPFLQIAHKKGIIADHHTVLMDLRNTGASTTVRRDLGIDGAADLFDMIVYMKKHLGITSVSLYSQSMGSMAVMLLATNYKEKLSEMGITLDRIIMDSPVVNVKEALRTQISGSPVGAKMLQYLFDVFFPFLNRRGNYVIDDLRASHLFSNLPTRKTLILQSKEDPFISSTVLRNELRSLDEQTFPSNVYFFQRGSHGNLQKDNRKDYESLIQRHFQRYNIPSCLRRSTLSKGVQKLDTRDCMRSG</sequence>
<proteinExistence type="predicted"/>
<dbReference type="Proteomes" id="UP000823046">
    <property type="component" value="Unassembled WGS sequence"/>
</dbReference>
<keyword evidence="4" id="KW-1185">Reference proteome</keyword>
<dbReference type="InterPro" id="IPR000073">
    <property type="entry name" value="AB_hydrolase_1"/>
</dbReference>
<dbReference type="Pfam" id="PF00561">
    <property type="entry name" value="Abhydrolase_1"/>
    <property type="match status" value="1"/>
</dbReference>
<dbReference type="PANTHER" id="PTHR12277:SF81">
    <property type="entry name" value="PROTEIN ABHD13"/>
    <property type="match status" value="1"/>
</dbReference>
<evidence type="ECO:0000256" key="1">
    <source>
        <dbReference type="SAM" id="Phobius"/>
    </source>
</evidence>
<organism evidence="3 4">
    <name type="scientific">Cardiosporidium cionae</name>
    <dbReference type="NCBI Taxonomy" id="476202"/>
    <lineage>
        <taxon>Eukaryota</taxon>
        <taxon>Sar</taxon>
        <taxon>Alveolata</taxon>
        <taxon>Apicomplexa</taxon>
        <taxon>Aconoidasida</taxon>
        <taxon>Nephromycida</taxon>
        <taxon>Cardiosporidium</taxon>
    </lineage>
</organism>
<protein>
    <recommendedName>
        <fullName evidence="2">AB hydrolase-1 domain-containing protein</fullName>
    </recommendedName>
</protein>
<comment type="caution">
    <text evidence="3">The sequence shown here is derived from an EMBL/GenBank/DDBJ whole genome shotgun (WGS) entry which is preliminary data.</text>
</comment>